<dbReference type="InterPro" id="IPR013563">
    <property type="entry name" value="Oligopep_ABC_C"/>
</dbReference>
<gene>
    <name evidence="7" type="ORF">DEM27_30630</name>
</gene>
<feature type="domain" description="ABC transporter" evidence="6">
    <location>
        <begin position="281"/>
        <end position="531"/>
    </location>
</feature>
<dbReference type="PANTHER" id="PTHR43776">
    <property type="entry name" value="TRANSPORT ATP-BINDING PROTEIN"/>
    <property type="match status" value="1"/>
</dbReference>
<dbReference type="SUPFAM" id="SSF52540">
    <property type="entry name" value="P-loop containing nucleoside triphosphate hydrolases"/>
    <property type="match status" value="2"/>
</dbReference>
<keyword evidence="4" id="KW-0547">Nucleotide-binding</keyword>
<dbReference type="OrthoDB" id="9802264at2"/>
<evidence type="ECO:0000256" key="4">
    <source>
        <dbReference type="ARBA" id="ARBA00022741"/>
    </source>
</evidence>
<feature type="domain" description="ABC transporter" evidence="6">
    <location>
        <begin position="7"/>
        <end position="258"/>
    </location>
</feature>
<evidence type="ECO:0000256" key="5">
    <source>
        <dbReference type="ARBA" id="ARBA00022840"/>
    </source>
</evidence>
<comment type="similarity">
    <text evidence="2">Belongs to the ABC transporter superfamily.</text>
</comment>
<reference evidence="7 8" key="1">
    <citation type="submission" date="2018-05" db="EMBL/GenBank/DDBJ databases">
        <title>The draft genome of strain NS-104.</title>
        <authorList>
            <person name="Hang P."/>
            <person name="Jiang J."/>
        </authorList>
    </citation>
    <scope>NUCLEOTIDE SEQUENCE [LARGE SCALE GENOMIC DNA]</scope>
    <source>
        <strain evidence="7 8">NS-104</strain>
    </source>
</reference>
<evidence type="ECO:0000313" key="8">
    <source>
        <dbReference type="Proteomes" id="UP000245252"/>
    </source>
</evidence>
<evidence type="ECO:0000256" key="1">
    <source>
        <dbReference type="ARBA" id="ARBA00004417"/>
    </source>
</evidence>
<dbReference type="SMART" id="SM00382">
    <property type="entry name" value="AAA"/>
    <property type="match status" value="2"/>
</dbReference>
<dbReference type="CDD" id="cd03257">
    <property type="entry name" value="ABC_NikE_OppD_transporters"/>
    <property type="match status" value="2"/>
</dbReference>
<protein>
    <submittedName>
        <fullName evidence="7">ABC transporter ATP-binding protein</fullName>
    </submittedName>
</protein>
<dbReference type="RefSeq" id="WP_109462038.1">
    <property type="nucleotide sequence ID" value="NZ_QFBC01000024.1"/>
</dbReference>
<dbReference type="GO" id="GO:0005524">
    <property type="term" value="F:ATP binding"/>
    <property type="evidence" value="ECO:0007669"/>
    <property type="project" value="UniProtKB-KW"/>
</dbReference>
<dbReference type="Pfam" id="PF08352">
    <property type="entry name" value="oligo_HPY"/>
    <property type="match status" value="2"/>
</dbReference>
<dbReference type="AlphaFoldDB" id="A0A2U2DGY0"/>
<evidence type="ECO:0000256" key="2">
    <source>
        <dbReference type="ARBA" id="ARBA00005417"/>
    </source>
</evidence>
<evidence type="ECO:0000259" key="6">
    <source>
        <dbReference type="PROSITE" id="PS50893"/>
    </source>
</evidence>
<evidence type="ECO:0000313" key="7">
    <source>
        <dbReference type="EMBL" id="PWE52524.1"/>
    </source>
</evidence>
<dbReference type="InterPro" id="IPR027417">
    <property type="entry name" value="P-loop_NTPase"/>
</dbReference>
<accession>A0A2U2DGY0</accession>
<comment type="subcellular location">
    <subcellularLocation>
        <location evidence="1">Cell inner membrane</location>
        <topology evidence="1">Peripheral membrane protein</topology>
    </subcellularLocation>
</comment>
<comment type="caution">
    <text evidence="7">The sequence shown here is derived from an EMBL/GenBank/DDBJ whole genome shotgun (WGS) entry which is preliminary data.</text>
</comment>
<dbReference type="Proteomes" id="UP000245252">
    <property type="component" value="Unassembled WGS sequence"/>
</dbReference>
<dbReference type="NCBIfam" id="NF008453">
    <property type="entry name" value="PRK11308.1"/>
    <property type="match status" value="2"/>
</dbReference>
<keyword evidence="8" id="KW-1185">Reference proteome</keyword>
<dbReference type="Pfam" id="PF00005">
    <property type="entry name" value="ABC_tran"/>
    <property type="match status" value="2"/>
</dbReference>
<organism evidence="7 8">
    <name type="scientific">Metarhizobium album</name>
    <dbReference type="NCBI Taxonomy" id="2182425"/>
    <lineage>
        <taxon>Bacteria</taxon>
        <taxon>Pseudomonadati</taxon>
        <taxon>Pseudomonadota</taxon>
        <taxon>Alphaproteobacteria</taxon>
        <taxon>Hyphomicrobiales</taxon>
        <taxon>Rhizobiaceae</taxon>
        <taxon>Metarhizobium</taxon>
    </lineage>
</organism>
<dbReference type="GO" id="GO:0005886">
    <property type="term" value="C:plasma membrane"/>
    <property type="evidence" value="ECO:0007669"/>
    <property type="project" value="UniProtKB-SubCell"/>
</dbReference>
<name>A0A2U2DGY0_9HYPH</name>
<sequence length="622" mass="67816">MGTEPLLTVENLSICLGTGDGARALLSNITFAVKPKSVLGIIGESGSGKTLLSRALVNWVRAPLQVTAGKVIYQGLDLLALPETQMARLRGREIAYIGANPTTALDPTVPVGHQIEEKLRTIEPGLSGQEARKRVIAMLDAVRIPSARSRFDEYPFQFSGGMMQRAMIVDALISNPKLLVADNITQPLDVTVAAQILRLLRDLQRDFGTSIVFVSSSFGTIVDIADEVVVLDKGKIVEAQDTGRIQKSPDHPYTRELLAKVPRLWHGVSGVPQVHVEPVVLSVRDVAKTYEVKDRASLFKKNRVQAVRGVSFEVRRGESLGLIGESGCGKSTLSRLLSSLEPPDRGAIEVNGVDVATLHGDALLSMRRRFQLLLQDPYNSIPSHVSIGTTIAEPLRIHRLASGNGLRERVCAVMQEVGLSPDLYDALPVGLSAGQRQRVNIARAMVLEPSVLILDETLSALDQVEQAKLLDLFDNLQRKHGITYLYISHDLAMVRRACARIAVMYLGKIVEIGDNETIFDEPAHPYTRTLLSSVSTVEAKPFLPKDYLLEGEPPDPIHIPEGCSFRSRCPFVIETCRSVEPPLSTRAGTSAAACHLGLERLPMPSVMTPGRPGSDLKQMDSL</sequence>
<evidence type="ECO:0000256" key="3">
    <source>
        <dbReference type="ARBA" id="ARBA00022448"/>
    </source>
</evidence>
<dbReference type="InterPro" id="IPR003439">
    <property type="entry name" value="ABC_transporter-like_ATP-bd"/>
</dbReference>
<dbReference type="GO" id="GO:0055085">
    <property type="term" value="P:transmembrane transport"/>
    <property type="evidence" value="ECO:0007669"/>
    <property type="project" value="UniProtKB-ARBA"/>
</dbReference>
<dbReference type="Gene3D" id="3.40.50.300">
    <property type="entry name" value="P-loop containing nucleotide triphosphate hydrolases"/>
    <property type="match status" value="2"/>
</dbReference>
<dbReference type="PROSITE" id="PS50893">
    <property type="entry name" value="ABC_TRANSPORTER_2"/>
    <property type="match status" value="2"/>
</dbReference>
<keyword evidence="3" id="KW-0813">Transport</keyword>
<dbReference type="InterPro" id="IPR050319">
    <property type="entry name" value="ABC_transp_ATP-bind"/>
</dbReference>
<dbReference type="GO" id="GO:0015833">
    <property type="term" value="P:peptide transport"/>
    <property type="evidence" value="ECO:0007669"/>
    <property type="project" value="InterPro"/>
</dbReference>
<dbReference type="GO" id="GO:0016887">
    <property type="term" value="F:ATP hydrolysis activity"/>
    <property type="evidence" value="ECO:0007669"/>
    <property type="project" value="InterPro"/>
</dbReference>
<dbReference type="NCBIfam" id="TIGR01727">
    <property type="entry name" value="oligo_HPY"/>
    <property type="match status" value="1"/>
</dbReference>
<keyword evidence="5 7" id="KW-0067">ATP-binding</keyword>
<dbReference type="PANTHER" id="PTHR43776:SF7">
    <property type="entry name" value="D,D-DIPEPTIDE TRANSPORT ATP-BINDING PROTEIN DDPF-RELATED"/>
    <property type="match status" value="1"/>
</dbReference>
<proteinExistence type="inferred from homology"/>
<dbReference type="EMBL" id="QFBC01000024">
    <property type="protein sequence ID" value="PWE52524.1"/>
    <property type="molecule type" value="Genomic_DNA"/>
</dbReference>
<dbReference type="PROSITE" id="PS00211">
    <property type="entry name" value="ABC_TRANSPORTER_1"/>
    <property type="match status" value="2"/>
</dbReference>
<dbReference type="InterPro" id="IPR017871">
    <property type="entry name" value="ABC_transporter-like_CS"/>
</dbReference>
<dbReference type="InterPro" id="IPR003593">
    <property type="entry name" value="AAA+_ATPase"/>
</dbReference>